<evidence type="ECO:0000256" key="7">
    <source>
        <dbReference type="ARBA" id="ARBA00022847"/>
    </source>
</evidence>
<proteinExistence type="inferred from homology"/>
<dbReference type="GO" id="GO:0015293">
    <property type="term" value="F:symporter activity"/>
    <property type="evidence" value="ECO:0007669"/>
    <property type="project" value="UniProtKB-KW"/>
</dbReference>
<dbReference type="GO" id="GO:0006865">
    <property type="term" value="P:amino acid transport"/>
    <property type="evidence" value="ECO:0007669"/>
    <property type="project" value="UniProtKB-KW"/>
</dbReference>
<accession>A0A4D6NMS5</accession>
<evidence type="ECO:0000256" key="9">
    <source>
        <dbReference type="ARBA" id="ARBA00022989"/>
    </source>
</evidence>
<gene>
    <name evidence="16" type="ORF">DEO72_LG11g2142</name>
</gene>
<feature type="transmembrane region" description="Helical" evidence="14">
    <location>
        <begin position="56"/>
        <end position="76"/>
    </location>
</feature>
<dbReference type="EMBL" id="CP039355">
    <property type="protein sequence ID" value="QCE15133.1"/>
    <property type="molecule type" value="Genomic_DNA"/>
</dbReference>
<comment type="similarity">
    <text evidence="13">Belongs to the amino acid/polyamine transporter 2 family. Amino acid/auxin permease (AAAP) (TC 2.A.18.2) subfamily.</text>
</comment>
<evidence type="ECO:0000256" key="10">
    <source>
        <dbReference type="ARBA" id="ARBA00023136"/>
    </source>
</evidence>
<feature type="transmembrane region" description="Helical" evidence="14">
    <location>
        <begin position="297"/>
        <end position="316"/>
    </location>
</feature>
<evidence type="ECO:0000256" key="8">
    <source>
        <dbReference type="ARBA" id="ARBA00022970"/>
    </source>
</evidence>
<dbReference type="GO" id="GO:0005886">
    <property type="term" value="C:plasma membrane"/>
    <property type="evidence" value="ECO:0007669"/>
    <property type="project" value="UniProtKB-SubCell"/>
</dbReference>
<feature type="transmembrane region" description="Helical" evidence="14">
    <location>
        <begin position="454"/>
        <end position="476"/>
    </location>
</feature>
<organism evidence="16 17">
    <name type="scientific">Vigna unguiculata</name>
    <name type="common">Cowpea</name>
    <dbReference type="NCBI Taxonomy" id="3917"/>
    <lineage>
        <taxon>Eukaryota</taxon>
        <taxon>Viridiplantae</taxon>
        <taxon>Streptophyta</taxon>
        <taxon>Embryophyta</taxon>
        <taxon>Tracheophyta</taxon>
        <taxon>Spermatophyta</taxon>
        <taxon>Magnoliopsida</taxon>
        <taxon>eudicotyledons</taxon>
        <taxon>Gunneridae</taxon>
        <taxon>Pentapetalae</taxon>
        <taxon>rosids</taxon>
        <taxon>fabids</taxon>
        <taxon>Fabales</taxon>
        <taxon>Fabaceae</taxon>
        <taxon>Papilionoideae</taxon>
        <taxon>50 kb inversion clade</taxon>
        <taxon>NPAAA clade</taxon>
        <taxon>indigoferoid/millettioid clade</taxon>
        <taxon>Phaseoleae</taxon>
        <taxon>Vigna</taxon>
    </lineage>
</organism>
<feature type="transmembrane region" description="Helical" evidence="14">
    <location>
        <begin position="508"/>
        <end position="529"/>
    </location>
</feature>
<evidence type="ECO:0000256" key="2">
    <source>
        <dbReference type="ARBA" id="ARBA00004236"/>
    </source>
</evidence>
<feature type="domain" description="Amino acid transporter transmembrane" evidence="15">
    <location>
        <begin position="477"/>
        <end position="904"/>
    </location>
</feature>
<feature type="transmembrane region" description="Helical" evidence="14">
    <location>
        <begin position="570"/>
        <end position="588"/>
    </location>
</feature>
<evidence type="ECO:0000259" key="15">
    <source>
        <dbReference type="Pfam" id="PF01490"/>
    </source>
</evidence>
<feature type="transmembrane region" description="Helical" evidence="14">
    <location>
        <begin position="631"/>
        <end position="654"/>
    </location>
</feature>
<feature type="transmembrane region" description="Helical" evidence="14">
    <location>
        <begin position="762"/>
        <end position="782"/>
    </location>
</feature>
<evidence type="ECO:0000256" key="12">
    <source>
        <dbReference type="ARBA" id="ARBA00045588"/>
    </source>
</evidence>
<evidence type="ECO:0000313" key="17">
    <source>
        <dbReference type="Proteomes" id="UP000501690"/>
    </source>
</evidence>
<dbReference type="AlphaFoldDB" id="A0A4D6NMS5"/>
<dbReference type="GO" id="GO:0012505">
    <property type="term" value="C:endomembrane system"/>
    <property type="evidence" value="ECO:0007669"/>
    <property type="project" value="UniProtKB-SubCell"/>
</dbReference>
<dbReference type="FunFam" id="1.20.1740.10:FF:000055">
    <property type="entry name" value="Amino acid permease 6"/>
    <property type="match status" value="1"/>
</dbReference>
<keyword evidence="6 14" id="KW-0812">Transmembrane</keyword>
<dbReference type="Pfam" id="PF01490">
    <property type="entry name" value="Aa_trans"/>
    <property type="match status" value="1"/>
</dbReference>
<keyword evidence="7" id="KW-0769">Symport</keyword>
<comment type="similarity">
    <text evidence="3">Belongs to the amino acid/polyamine transporter 2 family. Amino acid/auxin permease (AAAP) (TC 2.A.18.1) subfamily.</text>
</comment>
<sequence>MSSKMVENDSVTNVSYRRGRGYDIEEDSIDGATLKNDPEYYDDDGRLKRTGNVWTTSSHIITAVVGSGVLSLAWAIAQMGWIAGPSVMILFSIVTLYTSSFLADCYRTGDPMFGKRNYTFMDAVSTILGGRSVTLCGIVQYLNLFGSAVGYTIAASLSMMALKRSHCLHFSDEENSCHISSNPYMIGFGAMQIIFSQIPDFHNMWWLSIVAAIMSFTYSIIGLLLGIVKITETGTIKGSLTGIGIEAVTEAQKVWGVFQALGNIAFAYSYSFVLLEIQDTIKAVPSEVKTMKKATKLSIAVTTTFYMLCGCTGYAAFGDLAPGNLLAGFGYHKLFWLIDMANAAIVIHLVGAYQVYAQPLFAFVEKETAKRWPKIDKEFKISVPGLRPYKQNIFSLVWRTVFVIITTVISMLLPFFNDVLGVIGALGFWPLTVYFPVEMYILQKRIPKWSMTWISLQLMSVVCLIVSILAGLGSVVGTVWTTSSHIITAVVGSGVLSLAWAMAQMGWVVGPAVMIFFSVVTLYTSALLADCYRSGDPVSGKRNYTFMDAVQTILGRRHDLFCGIVQYANLYGTAVGYTIAASISMMAIKRSNCFHYTDRKDKCLVSSNPFMIGFGIIQIVFSQIPDFHKTWWLSIVAAIMSFAYSIIGLALGIAKVAETGTFKGSLTGIRIGAVSETDKVWGVLQGLGDIAFAYSYSQILIEIQDTIKSPPSEAKTMKKAAKISIGVTTTFYMLCGFMGYAAFGDDAPGNLLTGFGFYDPYWLVDIANAAIVIHLVGAYQVYAQPLFAFVEKWASKRWPKVDKEYKVPIPGFAHYNLSPFRLVWRTVFVIITTIVAMLLPFFNDILGLLGALGFWPLSVFFPVEMSIKQKKIPKWSQRWIGMQILSFVCLVVSVAAAIGSIASIVVDLKKYKPFHVDY</sequence>
<evidence type="ECO:0000256" key="13">
    <source>
        <dbReference type="ARBA" id="ARBA00061463"/>
    </source>
</evidence>
<feature type="transmembrane region" description="Helical" evidence="14">
    <location>
        <begin position="884"/>
        <end position="906"/>
    </location>
</feature>
<feature type="transmembrane region" description="Helical" evidence="14">
    <location>
        <begin position="845"/>
        <end position="863"/>
    </location>
</feature>
<dbReference type="Gene3D" id="1.20.1740.10">
    <property type="entry name" value="Amino acid/polyamine transporter I"/>
    <property type="match status" value="1"/>
</dbReference>
<dbReference type="InterPro" id="IPR013057">
    <property type="entry name" value="AA_transpt_TM"/>
</dbReference>
<dbReference type="PANTHER" id="PTHR48017">
    <property type="entry name" value="OS05G0424000 PROTEIN-RELATED"/>
    <property type="match status" value="1"/>
</dbReference>
<evidence type="ECO:0000256" key="14">
    <source>
        <dbReference type="SAM" id="Phobius"/>
    </source>
</evidence>
<evidence type="ECO:0000256" key="6">
    <source>
        <dbReference type="ARBA" id="ARBA00022692"/>
    </source>
</evidence>
<feature type="transmembrane region" description="Helical" evidence="14">
    <location>
        <begin position="396"/>
        <end position="416"/>
    </location>
</feature>
<dbReference type="GO" id="GO:0009734">
    <property type="term" value="P:auxin-activated signaling pathway"/>
    <property type="evidence" value="ECO:0007669"/>
    <property type="project" value="UniProtKB-KW"/>
</dbReference>
<name>A0A4D6NMS5_VIGUN</name>
<protein>
    <submittedName>
        <fullName evidence="16">Solute carrier family 32</fullName>
    </submittedName>
</protein>
<evidence type="ECO:0000256" key="4">
    <source>
        <dbReference type="ARBA" id="ARBA00022448"/>
    </source>
</evidence>
<keyword evidence="17" id="KW-1185">Reference proteome</keyword>
<evidence type="ECO:0000256" key="11">
    <source>
        <dbReference type="ARBA" id="ARBA00023294"/>
    </source>
</evidence>
<keyword evidence="8" id="KW-0029">Amino-acid transport</keyword>
<feature type="transmembrane region" description="Helical" evidence="14">
    <location>
        <begin position="723"/>
        <end position="742"/>
    </location>
</feature>
<keyword evidence="9 14" id="KW-1133">Transmembrane helix</keyword>
<dbReference type="Proteomes" id="UP000501690">
    <property type="component" value="Linkage Group LG11"/>
</dbReference>
<evidence type="ECO:0000256" key="1">
    <source>
        <dbReference type="ARBA" id="ARBA00004127"/>
    </source>
</evidence>
<comment type="subcellular location">
    <subcellularLocation>
        <location evidence="2">Cell membrane</location>
    </subcellularLocation>
    <subcellularLocation>
        <location evidence="1">Endomembrane system</location>
        <topology evidence="1">Multi-pass membrane protein</topology>
    </subcellularLocation>
</comment>
<feature type="transmembrane region" description="Helical" evidence="14">
    <location>
        <begin position="336"/>
        <end position="356"/>
    </location>
</feature>
<evidence type="ECO:0000256" key="3">
    <source>
        <dbReference type="ARBA" id="ARBA00005590"/>
    </source>
</evidence>
<feature type="transmembrane region" description="Helical" evidence="14">
    <location>
        <begin position="482"/>
        <end position="501"/>
    </location>
</feature>
<keyword evidence="4" id="KW-0813">Transport</keyword>
<comment type="function">
    <text evidence="12">Carrier protein involved in proton-driven auxin influx. Mediates the formation of auxin gradient from developing leaves (site of auxin biosynthesis) to tips by contributing to the loading of auxin in vascular tissues and facilitating acropetal (base to tip) auxin transport within inner tissues of the root apex, and basipetal (tip to base) auxin transport within outer tissues of the root apex. May be involved in lateral roots and nodules formation.</text>
</comment>
<feature type="transmembrane region" description="Helical" evidence="14">
    <location>
        <begin position="205"/>
        <end position="228"/>
    </location>
</feature>
<keyword evidence="10 14" id="KW-0472">Membrane</keyword>
<evidence type="ECO:0000313" key="16">
    <source>
        <dbReference type="EMBL" id="QCE15133.1"/>
    </source>
</evidence>
<evidence type="ECO:0000256" key="5">
    <source>
        <dbReference type="ARBA" id="ARBA00022475"/>
    </source>
</evidence>
<feature type="transmembrane region" description="Helical" evidence="14">
    <location>
        <begin position="141"/>
        <end position="162"/>
    </location>
</feature>
<feature type="transmembrane region" description="Helical" evidence="14">
    <location>
        <begin position="422"/>
        <end position="442"/>
    </location>
</feature>
<feature type="transmembrane region" description="Helical" evidence="14">
    <location>
        <begin position="609"/>
        <end position="625"/>
    </location>
</feature>
<feature type="transmembrane region" description="Helical" evidence="14">
    <location>
        <begin position="82"/>
        <end position="106"/>
    </location>
</feature>
<keyword evidence="5" id="KW-1003">Cell membrane</keyword>
<feature type="transmembrane region" description="Helical" evidence="14">
    <location>
        <begin position="822"/>
        <end position="839"/>
    </location>
</feature>
<keyword evidence="11" id="KW-0927">Auxin signaling pathway</keyword>
<reference evidence="16 17" key="1">
    <citation type="submission" date="2019-04" db="EMBL/GenBank/DDBJ databases">
        <title>An improved genome assembly and genetic linkage map for asparagus bean, Vigna unguiculata ssp. sesquipedialis.</title>
        <authorList>
            <person name="Xia Q."/>
            <person name="Zhang R."/>
            <person name="Dong Y."/>
        </authorList>
    </citation>
    <scope>NUCLEOTIDE SEQUENCE [LARGE SCALE GENOMIC DNA]</scope>
    <source>
        <tissue evidence="16">Leaf</tissue>
    </source>
</reference>